<gene>
    <name evidence="1" type="ORF">BM221_008853</name>
</gene>
<dbReference type="AlphaFoldDB" id="A0A2N6NDZ0"/>
<accession>A0A2N6NDZ0</accession>
<dbReference type="Proteomes" id="UP000235728">
    <property type="component" value="Unassembled WGS sequence"/>
</dbReference>
<reference evidence="1 2" key="1">
    <citation type="journal article" date="2016" name="Appl. Microbiol. Biotechnol.">
        <title>Characterization of T-DNA insertion mutants with decreased virulence in the entomopathogenic fungus Beauveria bassiana JEF-007.</title>
        <authorList>
            <person name="Kim S."/>
            <person name="Lee S.J."/>
            <person name="Nai Y.S."/>
            <person name="Yu J.S."/>
            <person name="Lee M.R."/>
            <person name="Yang Y.T."/>
            <person name="Kim J.S."/>
        </authorList>
    </citation>
    <scope>NUCLEOTIDE SEQUENCE [LARGE SCALE GENOMIC DNA]</scope>
    <source>
        <strain evidence="1 2">JEF-007</strain>
    </source>
</reference>
<comment type="caution">
    <text evidence="1">The sequence shown here is derived from an EMBL/GenBank/DDBJ whole genome shotgun (WGS) entry which is preliminary data.</text>
</comment>
<evidence type="ECO:0000313" key="2">
    <source>
        <dbReference type="Proteomes" id="UP000235728"/>
    </source>
</evidence>
<dbReference type="EMBL" id="MRVG01000010">
    <property type="protein sequence ID" value="PMB65495.1"/>
    <property type="molecule type" value="Genomic_DNA"/>
</dbReference>
<protein>
    <submittedName>
        <fullName evidence="1">Uncharacterized protein</fullName>
    </submittedName>
</protein>
<sequence length="59" mass="6559">MHGFVRTLACILPAFSGNMIKELRVLQQLLVASSDAIHTFDNSLRNGRLQFPRADEVCG</sequence>
<name>A0A2N6NDZ0_BEABA</name>
<proteinExistence type="predicted"/>
<organism evidence="1 2">
    <name type="scientific">Beauveria bassiana</name>
    <name type="common">White muscardine disease fungus</name>
    <name type="synonym">Tritirachium shiotae</name>
    <dbReference type="NCBI Taxonomy" id="176275"/>
    <lineage>
        <taxon>Eukaryota</taxon>
        <taxon>Fungi</taxon>
        <taxon>Dikarya</taxon>
        <taxon>Ascomycota</taxon>
        <taxon>Pezizomycotina</taxon>
        <taxon>Sordariomycetes</taxon>
        <taxon>Hypocreomycetidae</taxon>
        <taxon>Hypocreales</taxon>
        <taxon>Cordycipitaceae</taxon>
        <taxon>Beauveria</taxon>
    </lineage>
</organism>
<evidence type="ECO:0000313" key="1">
    <source>
        <dbReference type="EMBL" id="PMB65495.1"/>
    </source>
</evidence>